<protein>
    <submittedName>
        <fullName evidence="12">Titin-like</fullName>
    </submittedName>
</protein>
<dbReference type="InterPro" id="IPR007110">
    <property type="entry name" value="Ig-like_dom"/>
</dbReference>
<dbReference type="Pfam" id="PF00041">
    <property type="entry name" value="fn3"/>
    <property type="match status" value="20"/>
</dbReference>
<dbReference type="InterPro" id="IPR013783">
    <property type="entry name" value="Ig-like_fold"/>
</dbReference>
<evidence type="ECO:0000259" key="11">
    <source>
        <dbReference type="PROSITE" id="PS50853"/>
    </source>
</evidence>
<feature type="compositionally biased region" description="Basic and acidic residues" evidence="8">
    <location>
        <begin position="4080"/>
        <end position="4093"/>
    </location>
</feature>
<feature type="domain" description="Ig-like" evidence="10">
    <location>
        <begin position="4621"/>
        <end position="4709"/>
    </location>
</feature>
<reference evidence="12 13" key="1">
    <citation type="submission" date="2021-05" db="EMBL/GenBank/DDBJ databases">
        <authorList>
            <person name="Zahm M."/>
            <person name="Klopp C."/>
            <person name="Cabau C."/>
            <person name="Kuhl H."/>
            <person name="Suciu R."/>
            <person name="Ciorpac M."/>
            <person name="Holostenco D."/>
            <person name="Gessner J."/>
            <person name="Wuertz S."/>
            <person name="Hohne C."/>
            <person name="Stock M."/>
            <person name="Gislard M."/>
            <person name="Lluch J."/>
            <person name="Milhes M."/>
            <person name="Lampietro C."/>
            <person name="Lopez Roques C."/>
            <person name="Donnadieu C."/>
            <person name="Du K."/>
            <person name="Schartl M."/>
            <person name="Guiguen Y."/>
        </authorList>
    </citation>
    <scope>NUCLEOTIDE SEQUENCE [LARGE SCALE GENOMIC DNA]</scope>
    <source>
        <strain evidence="12">Hh-F2</strain>
        <tissue evidence="12">Blood</tissue>
    </source>
</reference>
<feature type="domain" description="Ig-like" evidence="10">
    <location>
        <begin position="1908"/>
        <end position="1979"/>
    </location>
</feature>
<evidence type="ECO:0000256" key="1">
    <source>
        <dbReference type="ARBA" id="ARBA00006692"/>
    </source>
</evidence>
<feature type="domain" description="Ig-like" evidence="10">
    <location>
        <begin position="3464"/>
        <end position="3557"/>
    </location>
</feature>
<feature type="domain" description="Fibronectin type-III" evidence="11">
    <location>
        <begin position="1314"/>
        <end position="1408"/>
    </location>
</feature>
<dbReference type="Pfam" id="PF07679">
    <property type="entry name" value="I-set"/>
    <property type="match status" value="20"/>
</dbReference>
<keyword evidence="4" id="KW-0677">Repeat</keyword>
<feature type="domain" description="Ig-like" evidence="10">
    <location>
        <begin position="4499"/>
        <end position="4574"/>
    </location>
</feature>
<keyword evidence="7" id="KW-0393">Immunoglobulin domain</keyword>
<evidence type="ECO:0000256" key="8">
    <source>
        <dbReference type="SAM" id="MobiDB-lite"/>
    </source>
</evidence>
<feature type="domain" description="Fibronectin type-III" evidence="11">
    <location>
        <begin position="1809"/>
        <end position="1905"/>
    </location>
</feature>
<feature type="domain" description="Ig-like" evidence="10">
    <location>
        <begin position="4852"/>
        <end position="4940"/>
    </location>
</feature>
<dbReference type="SMART" id="SM00060">
    <property type="entry name" value="FN3"/>
    <property type="match status" value="20"/>
</dbReference>
<dbReference type="InterPro" id="IPR013098">
    <property type="entry name" value="Ig_I-set"/>
</dbReference>
<feature type="domain" description="Fibronectin type-III" evidence="11">
    <location>
        <begin position="1609"/>
        <end position="1702"/>
    </location>
</feature>
<dbReference type="InterPro" id="IPR000719">
    <property type="entry name" value="Prot_kinase_dom"/>
</dbReference>
<dbReference type="PROSITE" id="PS50853">
    <property type="entry name" value="FN3"/>
    <property type="match status" value="20"/>
</dbReference>
<dbReference type="PROSITE" id="PS50011">
    <property type="entry name" value="PROTEIN_KINASE_DOM"/>
    <property type="match status" value="1"/>
</dbReference>
<dbReference type="SUPFAM" id="SSF49265">
    <property type="entry name" value="Fibronectin type III"/>
    <property type="match status" value="12"/>
</dbReference>
<feature type="domain" description="Ig-like" evidence="10">
    <location>
        <begin position="4333"/>
        <end position="4422"/>
    </location>
</feature>
<dbReference type="Gene3D" id="2.60.40.10">
    <property type="entry name" value="Immunoglobulins"/>
    <property type="match status" value="40"/>
</dbReference>
<feature type="domain" description="Fibronectin type-III" evidence="11">
    <location>
        <begin position="2207"/>
        <end position="2302"/>
    </location>
</feature>
<feature type="domain" description="Fibronectin type-III" evidence="11">
    <location>
        <begin position="2499"/>
        <end position="2595"/>
    </location>
</feature>
<evidence type="ECO:0000313" key="12">
    <source>
        <dbReference type="EMBL" id="KAK6485023.1"/>
    </source>
</evidence>
<feature type="compositionally biased region" description="Low complexity" evidence="8">
    <location>
        <begin position="4271"/>
        <end position="4282"/>
    </location>
</feature>
<evidence type="ECO:0000256" key="7">
    <source>
        <dbReference type="ARBA" id="ARBA00023319"/>
    </source>
</evidence>
<dbReference type="Pfam" id="PF00069">
    <property type="entry name" value="Pkinase"/>
    <property type="match status" value="1"/>
</dbReference>
<accession>A0ABR0ZJP2</accession>
<feature type="domain" description="Ig-like" evidence="10">
    <location>
        <begin position="2702"/>
        <end position="2790"/>
    </location>
</feature>
<feature type="domain" description="Ig-like" evidence="10">
    <location>
        <begin position="1510"/>
        <end position="1601"/>
    </location>
</feature>
<keyword evidence="3" id="KW-0479">Metal-binding</keyword>
<sequence>MAENEAGVGPSSSTSRLIKCREPTSPPSAPTVVKVNDTTKTSVSLEWTTPVFDGGMAIIGYVIEMCKASLEEWHKVNLETCINTKFTVSELEPGEEYKFRVAAINGAGKGESCAIPNAVKAVDRLTSPEIDIDANFKQTHIVRAGGTICLHIAFQGRPVPLATWTKADSDLSMRVDVHTTETYSTLTVENCNRYDAGKYTLSLENNSGSKSITFTVKVRDTPGPPGPITFKDVTRGSVTVMWDAPANDGGARIHHYIVEKREASRRSWQEVSGKCSGQILRVGDLSEGVPYFFRVIAENEYGPGEACEMPDPLIATEEPAPPKRLDVIDTSKSTATLAWLKPEHDGGSRITGYIVEIKQKGSDKWVVGGQTKSLTLIVEGLVENTEYEFRVKARNDAGFSEPRESFSSVIIKEPQIEPTADLSGVTNQLITCKAGSSFTIDIPISGRPVPKVTWKLEEMKLKETDRVSIKTTKERTTMVVKESMRGDSGKYYLILENVAGVRTFTVTVNVIGRPGPATGPVEISSITSESCVLTWQEPEDDGGTEITNYIVEKRESGTTAWQLVNSSVKRTQIKVTHLTKYMEYTFRVCSENRFGVSKPIESLPIVAEHPFIPPSPPTRPEVYSVSANAMAMRWEEPYHDGGSKVTGYWIERKERNTILWVKDNNIPCFECHYRASTLVEGLEYQFRIYAMNAAGLSKASEASRPMMAQNPVDPPGKAEVTDLSRSTVSLKWTVPLSDGGSKIVGYIVERKPYSETGEGRWLKCNYTTVTDTCFTVTALGEGEVYEFRVIAKNGAGVLSIPSESTGPVTCKAEYTPPKAELDSKLLGEVVTIRAGSDLVLDAAVGGKPDPKVFWSKGEKELELCEKISLQYTNRRALAIIKFCDRYDSGKYTLTVKNASGIKTVSVCVKVLDTPGSCDGKITISRVTEEKCTVSWKIPSEDGGSPITHYIIERRETSRLNWAIAEAECKTLSCVVTRLIKNNEYIFRVRGVNKYGSGVPLESEPIIARNSFTKPSAPGAPEIVSAGKDHVIIEWLKPETDGGSEISNYLVDKREKKSVRWTRVNKDYTVYDTRLKITGLLEGCDYQFRATAVNAAGDSEPSESSLYASCRDPTYTPGAPSIPRVADTTKHSISLSWTRPMYDGGVDVLGYVLEIKEEGTDEWYRPHAKITVRNTEYTVTNLTSAKKYCFRVAAVNVNGIGEFSESSAEIEPVERIEIPDLELADDLKKTVTLRAGSSLRLMISVTGRPAPIVNWSKPGVDLASRGFIDTTDSYTRLIIEKVNRYDAGKYTIEAENPSGKKAATIIVKVYDTPGPPEAVKIKDITKDSVIITWDVPSVDGGAPVNNYIIERREASMRAFKTITTKCSKTLYRITGLTEGTMYYFRVLPENIYGIGEACETADAVLVSEVPMIPQKLEVMDVTKSTVTLAWEKPLHDGGSRLTGYVIEACKAGTDRWMKVANVKPSVMDHTIISLNELEQYLFRVRATNSKGASEPREIVTAVTVQEQRVMPKIDLAGIPQKTVNVPAGRPIELSIPISGRPPPAVIWYFAGSRMKEIDRVKIETTGKLTKLTVRETTIDDTGDYTLEVKNVTGCTMETIKVIILDKPGEPTGPIRIDELDATSVTISWDPPEKDGGATISGYVVEQRDAHRPGWLPVSESVTRTTFKYTRLTEGTEYCFRVAAANRFGIGSFLQSEIVKCKSIISIPGPPGKPEVFDISRDGMTVSWYPPEEDGGSQVTGYIIERKEVRAERWVRANKVAVTMTRYRSTGLIEGLEYEHRVTAINARGTGKPSRSSNPAVAMDPIEPPGKPQNPRVTDTTRTSVSLAWSPPDEEGGSKVSGYLIEMQKVDQYDWKKCNTTPTKICEYTLTHLPQGAEYRFRLIACNAGGPGEPADVPGTVKITEMLEYPDFDLDPKYQEGLVVRQGGVIRLSVPIKGKPYPVCKWTKEGRDTTNRAMIATSETCTELVIKDAVREDSGTYDLVLENKCGKKAVYIKVKVIGRPDPPEGPLEFDDIQARSVRVSWRAPADDGGSDILGYIIEKREVPKAAWCTVDSRVKETSLVVKGLKENVEYHFRATAENQFGISTSLKSKESVIPKTPLCPPEPPSNPPEILDVTKNSVSLSWSRPKDDGGSRVTGYYIDHKEMSMDNWVRHNKTHVTTTMYTVTGLVPDAEYQFRVVAQNDIGISEPGPSSDPTVCKDPFDKPSQPGEIDIISVMKDSITIHWECPECDGGKEIIGYWIEYRQSGDSAWKKCHEEMLKDRQFTMGGLQEATEYEFRIFAENETGISRPRRTDVAIKTKLSVGEAPSIRQEMQEVTTKLGDPAQLTCQIIGRPLPEIKWFRYGKELIQSRKYKMSSDGRNHSLTVSTEEQEDEGLYTCRAINDAGETETSGKLFLQAPPQFHSGFPLKDTYCVDTGTSLRLHVVYIGRPVPSILWFHGKKPLTESENVTIENTENYTHLVIRNVQRKSHAGRYKVQLSNILGSVDTVLRVEIQDKPAIPEGPIVVDALLKNSVVISWKPPADDGGATITNYIVEKREAKEGEEWHLVSSSISGTSCRIVNLSENAGYYFRVSAQNQYGTSEILEIPSIVIIKSPFEKPGIPAQPMSTGVTKDSCVVSWKPPVSDGGTKIRNYCLEKREKKQNKWIAVTTDEIHETVYSVKGLIEGLEYEFRVKCENLGGESDWSEVSEPIIPKSDVVIHAPQFKDELRNLNVKYQSNATFVCKITGFPKPVVKWFKQGKEILPDGTKIKVQEFKGGYYQLVITAVTADDSTVYQVRATNQGGSISATVSLDVEVPAKIHLPKHLEGMGAVHALRGEVISIKIPFSGRPDPVITWQKGQDLIDNNGYYQVIVTRSFTSLVFPNGVDRKDAGFYIVCAKNRFGIDQQTVELDVADVPDPPRGIKASDISRDSVCLTWCAPANDGGSKVTSYIIEKCATTAERWLRVGQARETRYTVINLFGKTSYQFRVIAENKFGQSQPSDPTEPVVTKEDKTRMLNYDEEVDETREISSGKAHHSATKELHNNYMIAEELGRGQFGIVHRCVEISSKKTHMAKFVKVKGADQALIKKEIATLNIVRHKNFLYLHESFESLEELVMIFEFISGVDIFERLSTLNFELSEKEIINYTRQVCEALEYLHSKSYGHFDIRPENIVYTTRKSQSIKIIDVGQAKYLKPGENLRIQFTAPEYCAPEIHLHDMVSTVTDMWSVGSLVYVLLSGLNPFASETNQQMIESINNAEYSFDDEAFKDVSLEALDFVDRLFVKERKNRMTAAEALEHPWLKQKTEKISTKSIKTLRHRRYYQSLVKKEWNVVVSAARIASGGAIRSQRGVTVAKVKVAPIEIGPVTSQIMHAMSEEGGHAKYVCRIENYDESTEVTWYYGVRQLESSDKYEISYQDGVAIMYVKDIHRSDDGTYRCKVFNDYGEASSYAELFVEGVREYHEYFKGRTVKKVKRRVDTSRLLERPPEFTLPLYNRSAYVGDDVRFGVTITVHPEPRVTWLKSGQKIRPGEDDKKYTFKTDKGLYQLIIHNVQPEDDTDYTVVARNRFGEDSCKARLTVTPHPATADNTMRPMFKRLLANLECKEGQSVRFELRVSGTPAPSLKWEKDGTPLAFGPQIEVIHEGLDYYVLQIRDSLPEDSGTYRVIATNSAGSASCQSTLKVERVTYTKREYKSKDDKEVHVQKQIDKTLRLAEILAGVEAVPLTPVAQQALREAAILYKPAVSTKKVQGEFDVSKEEKKKRAEEKRMRMPYDIPEPRVHAPTALEEDKEIKHFVPLSDMRWYKKLRDQYEMPEPLEKIVQKRPKRIRLSRWEQFYVMPLPRFTDQYKPKWRIPMESQDDLETVRPSRHRTPSPEYEAYYRPRRRSLGDLSDEELLLPVDDYLSMKRTEEERLRLEEELELGFSASPPSRSPVRFELSALRYPSARAPVTLDTDEEEEDGVHKYTTYRIPSRHEAGPSYSDLRQRHDAATYRPPRQKQRVFEDKEDEELLRPVATTQRIAMYKSEMKRMEHEEKTRVSRRERDVLEVTAEGLEVTEKVSTESTSVSRLRRRRRSLSPTYIELMRPVSELIRPRPRPAPVSHVETPERRSPTPERTRPRSPSPVSSERSVSRSERTARFDIFSKYESRKAALKTEKKYEVVSQQPFSLDHAPRITLRMRSHRVPCGQNTRFTLNAQAKPTAEVKWYHNGQEIEESNKIRFTNTSGVLTLEVLNCQKEDSGTYRVVCSNYKGEASDYATLDVSEGEYSTYLSRRKDEEPPEPRVPEMTKTDLYHVSSMKRTSSSETTTEMKETKTKVTEAKESVMYKEYASDEKKVKTLEVKTVEEKSVQEKVKTNLPARILTLPQSVTVSEGDSARFACDIDGEPAPSVTWMHAKKTIVSSSRHQVTTTQYKSTFEIVSVESSDEGNYTVVVENSEGKQEAQFVLVIRRALAKEKVITSPPTVKSPEPRVKSPEPHVKSPKAIKSPKRVKSPEPVTTPRRVKSPPTVRTPSAERVELPATTPPKIVQQLKAEASDDKVKMTCVAESSVLNVKEVVWYKDGKKLMESSHHQFNYSADGTYNLSIRGITGADQGEYACEIIGEAGVTRTSFLFVGQVFKSIYTKVTSFMEAKATTQKTEVLTTDSKPVFTTGLSDVTVFADATVKLTVRVTGEPKPTILWFRDGKTLSQGGKYELFEEQGSVHLKISKSGVSDSGVYKCTATNSTGSVSTSCKVTIQASKATTEALRVATKTQSVSASHEQMEVTEQIVKKDIVYEEVKTAYTETKVSRSQMTVSEGQKVILKANISGASNIKWVLNGVELANSEQYRYGVSGGDQTLTIKKVSHKEGGSLTCEAETEHGLVKCHFEITVTQKRSDAPSFIVQPKSQNVNEGQNVIITCEVTGEPSPEVEWLKDNMTISMSSNMKLSRSKNVFTLEIHNAAVADSGKYTVKAKNMYGQCSATASLNVLALVEEPVKQLLLEKSAAASMQEHFSSKSVHMAASMQESSFSSSSMSEVKFASMSASSMSSMKESVVAMSSSSVMGMSSLSHIEGSTSRMLKHGVKGAAPRIEALPEDISIEKGKVLTVACAFSGEPVPDIEWSHGGKTLSSEEKSGRFHVETTEDLTTLIITSVKENDAGQYILKLSNELGSDSATVNISIRSM</sequence>
<feature type="domain" description="Ig-like" evidence="10">
    <location>
        <begin position="3569"/>
        <end position="3658"/>
    </location>
</feature>
<dbReference type="PROSITE" id="PS50835">
    <property type="entry name" value="IG_LIKE"/>
    <property type="match status" value="18"/>
</dbReference>
<keyword evidence="13" id="KW-1185">Reference proteome</keyword>
<comment type="caution">
    <text evidence="12">The sequence shown here is derived from an EMBL/GenBank/DDBJ whole genome shotgun (WGS) entry which is preliminary data.</text>
</comment>
<dbReference type="EMBL" id="JAHFZB010000010">
    <property type="protein sequence ID" value="KAK6485023.1"/>
    <property type="molecule type" value="Genomic_DNA"/>
</dbReference>
<keyword evidence="2" id="KW-0808">Transferase</keyword>
<feature type="domain" description="Ig-like" evidence="10">
    <location>
        <begin position="4148"/>
        <end position="4238"/>
    </location>
</feature>
<feature type="domain" description="Fibronectin type-III" evidence="11">
    <location>
        <begin position="714"/>
        <end position="813"/>
    </location>
</feature>
<dbReference type="InterPro" id="IPR008266">
    <property type="entry name" value="Tyr_kinase_AS"/>
</dbReference>
<feature type="domain" description="Fibronectin type-III" evidence="11">
    <location>
        <begin position="1016"/>
        <end position="1112"/>
    </location>
</feature>
<dbReference type="SMART" id="SM00409">
    <property type="entry name" value="IG"/>
    <property type="match status" value="20"/>
</dbReference>
<feature type="domain" description="Fibronectin type-III" evidence="11">
    <location>
        <begin position="917"/>
        <end position="1010"/>
    </location>
</feature>
<feature type="domain" description="Fibronectin type-III" evidence="11">
    <location>
        <begin position="1118"/>
        <end position="1214"/>
    </location>
</feature>
<proteinExistence type="inferred from homology"/>
<feature type="region of interest" description="Disordered" evidence="8">
    <location>
        <begin position="4068"/>
        <end position="4109"/>
    </location>
</feature>
<feature type="region of interest" description="Disordered" evidence="8">
    <location>
        <begin position="1"/>
        <end position="32"/>
    </location>
</feature>
<evidence type="ECO:0000313" key="13">
    <source>
        <dbReference type="Proteomes" id="UP001369086"/>
    </source>
</evidence>
<dbReference type="SUPFAM" id="SSF48726">
    <property type="entry name" value="Immunoglobulin"/>
    <property type="match status" value="20"/>
</dbReference>
<gene>
    <name evidence="12" type="ORF">HHUSO_G12940</name>
</gene>
<evidence type="ECO:0000256" key="4">
    <source>
        <dbReference type="ARBA" id="ARBA00022737"/>
    </source>
</evidence>
<dbReference type="CDD" id="cd05748">
    <property type="entry name" value="Ig_Titin_like"/>
    <property type="match status" value="5"/>
</dbReference>
<dbReference type="PANTHER" id="PTHR14340:SF13">
    <property type="entry name" value="TITIN"/>
    <property type="match status" value="1"/>
</dbReference>
<feature type="domain" description="Ig-like" evidence="10">
    <location>
        <begin position="1218"/>
        <end position="1303"/>
    </location>
</feature>
<feature type="domain" description="Fibronectin type-III" evidence="11">
    <location>
        <begin position="1708"/>
        <end position="1803"/>
    </location>
</feature>
<dbReference type="InterPro" id="IPR003598">
    <property type="entry name" value="Ig_sub2"/>
</dbReference>
<organism evidence="12 13">
    <name type="scientific">Huso huso</name>
    <name type="common">Beluga</name>
    <name type="synonym">Acipenser huso</name>
    <dbReference type="NCBI Taxonomy" id="61971"/>
    <lineage>
        <taxon>Eukaryota</taxon>
        <taxon>Metazoa</taxon>
        <taxon>Chordata</taxon>
        <taxon>Craniata</taxon>
        <taxon>Vertebrata</taxon>
        <taxon>Euteleostomi</taxon>
        <taxon>Actinopterygii</taxon>
        <taxon>Chondrostei</taxon>
        <taxon>Acipenseriformes</taxon>
        <taxon>Acipenseridae</taxon>
        <taxon>Huso</taxon>
    </lineage>
</organism>
<evidence type="ECO:0000256" key="5">
    <source>
        <dbReference type="ARBA" id="ARBA00022777"/>
    </source>
</evidence>
<feature type="domain" description="Ig-like" evidence="10">
    <location>
        <begin position="817"/>
        <end position="905"/>
    </location>
</feature>
<feature type="compositionally biased region" description="Basic and acidic residues" evidence="8">
    <location>
        <begin position="4442"/>
        <end position="4453"/>
    </location>
</feature>
<dbReference type="PRINTS" id="PR00014">
    <property type="entry name" value="FNTYPEIII"/>
</dbReference>
<dbReference type="Gene3D" id="1.10.510.10">
    <property type="entry name" value="Transferase(Phosphotransferase) domain 1"/>
    <property type="match status" value="1"/>
</dbReference>
<feature type="domain" description="Ig-like" evidence="10">
    <location>
        <begin position="414"/>
        <end position="509"/>
    </location>
</feature>
<feature type="domain" description="Fibronectin type-III" evidence="11">
    <location>
        <begin position="2601"/>
        <end position="2696"/>
    </location>
</feature>
<feature type="domain" description="Fibronectin type-III" evidence="11">
    <location>
        <begin position="224"/>
        <end position="319"/>
    </location>
</feature>
<feature type="domain" description="Fibronectin type-III" evidence="11">
    <location>
        <begin position="517"/>
        <end position="610"/>
    </location>
</feature>
<feature type="domain" description="Fibronectin type-III" evidence="11">
    <location>
        <begin position="2898"/>
        <end position="2991"/>
    </location>
</feature>
<dbReference type="InterPro" id="IPR018527">
    <property type="entry name" value="Rubredoxin_Fe_BS"/>
</dbReference>
<dbReference type="PANTHER" id="PTHR14340">
    <property type="entry name" value="MICROFIBRIL-ASSOCIATED GLYCOPROTEIN 3"/>
    <property type="match status" value="1"/>
</dbReference>
<feature type="domain" description="Fibronectin type-III" evidence="11">
    <location>
        <begin position="26"/>
        <end position="124"/>
    </location>
</feature>
<dbReference type="InterPro" id="IPR036179">
    <property type="entry name" value="Ig-like_dom_sf"/>
</dbReference>
<dbReference type="SMART" id="SM00408">
    <property type="entry name" value="IGc2"/>
    <property type="match status" value="19"/>
</dbReference>
<feature type="domain" description="Fibronectin type-III" evidence="11">
    <location>
        <begin position="2004"/>
        <end position="2101"/>
    </location>
</feature>
<dbReference type="SUPFAM" id="SSF56112">
    <property type="entry name" value="Protein kinase-like (PK-like)"/>
    <property type="match status" value="1"/>
</dbReference>
<feature type="domain" description="Fibronectin type-III" evidence="11">
    <location>
        <begin position="321"/>
        <end position="414"/>
    </location>
</feature>
<dbReference type="InterPro" id="IPR003961">
    <property type="entry name" value="FN3_dom"/>
</dbReference>
<evidence type="ECO:0000259" key="10">
    <source>
        <dbReference type="PROSITE" id="PS50835"/>
    </source>
</evidence>
<dbReference type="InterPro" id="IPR011009">
    <property type="entry name" value="Kinase-like_dom_sf"/>
</dbReference>
<dbReference type="PROSITE" id="PS00202">
    <property type="entry name" value="RUBREDOXIN"/>
    <property type="match status" value="1"/>
</dbReference>
<evidence type="ECO:0000256" key="3">
    <source>
        <dbReference type="ARBA" id="ARBA00022723"/>
    </source>
</evidence>
<evidence type="ECO:0000256" key="6">
    <source>
        <dbReference type="ARBA" id="ARBA00023157"/>
    </source>
</evidence>
<feature type="domain" description="Protein kinase" evidence="9">
    <location>
        <begin position="3025"/>
        <end position="3279"/>
    </location>
</feature>
<feature type="region of interest" description="Disordered" evidence="8">
    <location>
        <begin position="4434"/>
        <end position="4496"/>
    </location>
</feature>
<feature type="domain" description="Ig-like" evidence="10">
    <location>
        <begin position="3343"/>
        <end position="3431"/>
    </location>
</feature>
<name>A0ABR0ZJP2_HUSHU</name>
<feature type="domain" description="Ig-like" evidence="10">
    <location>
        <begin position="4750"/>
        <end position="4843"/>
    </location>
</feature>
<feature type="domain" description="Fibronectin type-III" evidence="11">
    <location>
        <begin position="1411"/>
        <end position="1505"/>
    </location>
</feature>
<comment type="similarity">
    <text evidence="1">Belongs to the protein kinase superfamily. CAMK Ser/Thr protein kinase family.</text>
</comment>
<dbReference type="Proteomes" id="UP001369086">
    <property type="component" value="Unassembled WGS sequence"/>
</dbReference>
<dbReference type="InterPro" id="IPR003599">
    <property type="entry name" value="Ig_sub"/>
</dbReference>
<evidence type="ECO:0000259" key="9">
    <source>
        <dbReference type="PROSITE" id="PS50011"/>
    </source>
</evidence>
<keyword evidence="6" id="KW-1015">Disulfide bond</keyword>
<feature type="compositionally biased region" description="Polar residues" evidence="8">
    <location>
        <begin position="1813"/>
        <end position="1825"/>
    </location>
</feature>
<feature type="domain" description="Ig-like" evidence="10">
    <location>
        <begin position="128"/>
        <end position="213"/>
    </location>
</feature>
<dbReference type="InterPro" id="IPR036116">
    <property type="entry name" value="FN3_sf"/>
</dbReference>
<keyword evidence="5" id="KW-0418">Kinase</keyword>
<dbReference type="Gene3D" id="3.30.200.20">
    <property type="entry name" value="Phosphorylase Kinase, domain 1"/>
    <property type="match status" value="1"/>
</dbReference>
<dbReference type="CDD" id="cd00063">
    <property type="entry name" value="FN3"/>
    <property type="match status" value="20"/>
</dbReference>
<feature type="domain" description="Ig-like" evidence="10">
    <location>
        <begin position="5041"/>
        <end position="5132"/>
    </location>
</feature>
<feature type="region of interest" description="Disordered" evidence="8">
    <location>
        <begin position="1786"/>
        <end position="1834"/>
    </location>
</feature>
<feature type="domain" description="Fibronectin type-III" evidence="11">
    <location>
        <begin position="616"/>
        <end position="711"/>
    </location>
</feature>
<dbReference type="PROSITE" id="PS00109">
    <property type="entry name" value="PROTEIN_KINASE_TYR"/>
    <property type="match status" value="1"/>
</dbReference>
<feature type="domain" description="Ig-like" evidence="10">
    <location>
        <begin position="2307"/>
        <end position="2395"/>
    </location>
</feature>
<feature type="compositionally biased region" description="Basic residues" evidence="8">
    <location>
        <begin position="4454"/>
        <end position="4465"/>
    </location>
</feature>
<evidence type="ECO:0000256" key="2">
    <source>
        <dbReference type="ARBA" id="ARBA00022679"/>
    </source>
</evidence>
<feature type="domain" description="Fibronectin type-III" evidence="11">
    <location>
        <begin position="2105"/>
        <end position="2201"/>
    </location>
</feature>
<feature type="region of interest" description="Disordered" evidence="8">
    <location>
        <begin position="4271"/>
        <end position="4291"/>
    </location>
</feature>